<reference evidence="2" key="2">
    <citation type="submission" date="2023-01" db="EMBL/GenBank/DDBJ databases">
        <title>Draft genome sequence of Algimonas porphyrae strain NBRC 108216.</title>
        <authorList>
            <person name="Sun Q."/>
            <person name="Mori K."/>
        </authorList>
    </citation>
    <scope>NUCLEOTIDE SEQUENCE</scope>
    <source>
        <strain evidence="2">NBRC 108216</strain>
    </source>
</reference>
<keyword evidence="1" id="KW-0732">Signal</keyword>
<protein>
    <recommendedName>
        <fullName evidence="4">Lipoprotein</fullName>
    </recommendedName>
</protein>
<evidence type="ECO:0008006" key="4">
    <source>
        <dbReference type="Google" id="ProtNLM"/>
    </source>
</evidence>
<sequence>MKTKLTLCAMTAALLLTGCGATGIASAMAQKVASDSITAAQEKSRMAAVERNALAAANRDGDAILTCTEINVQLAEEAVLMAEAAENLGIQVNDYQGDAARNSAIVQAGMATGAGKAIPVVGGLANMAATAKREERAKLKAEAEIQFYGSRARRDVLTDLSEKAGCGDPS</sequence>
<dbReference type="RefSeq" id="WP_284371406.1">
    <property type="nucleotide sequence ID" value="NZ_BSNJ01000003.1"/>
</dbReference>
<proteinExistence type="predicted"/>
<dbReference type="Proteomes" id="UP001161390">
    <property type="component" value="Unassembled WGS sequence"/>
</dbReference>
<dbReference type="EMBL" id="BSNJ01000003">
    <property type="protein sequence ID" value="GLQ20656.1"/>
    <property type="molecule type" value="Genomic_DNA"/>
</dbReference>
<keyword evidence="3" id="KW-1185">Reference proteome</keyword>
<name>A0ABQ5UZM6_9PROT</name>
<feature type="chain" id="PRO_5047047572" description="Lipoprotein" evidence="1">
    <location>
        <begin position="30"/>
        <end position="170"/>
    </location>
</feature>
<evidence type="ECO:0000313" key="2">
    <source>
        <dbReference type="EMBL" id="GLQ20656.1"/>
    </source>
</evidence>
<gene>
    <name evidence="2" type="ORF">GCM10007854_16110</name>
</gene>
<reference evidence="2" key="1">
    <citation type="journal article" date="2014" name="Int. J. Syst. Evol. Microbiol.">
        <title>Complete genome of a new Firmicutes species belonging to the dominant human colonic microbiota ('Ruminococcus bicirculans') reveals two chromosomes and a selective capacity to utilize plant glucans.</title>
        <authorList>
            <consortium name="NISC Comparative Sequencing Program"/>
            <person name="Wegmann U."/>
            <person name="Louis P."/>
            <person name="Goesmann A."/>
            <person name="Henrissat B."/>
            <person name="Duncan S.H."/>
            <person name="Flint H.J."/>
        </authorList>
    </citation>
    <scope>NUCLEOTIDE SEQUENCE</scope>
    <source>
        <strain evidence="2">NBRC 108216</strain>
    </source>
</reference>
<evidence type="ECO:0000313" key="3">
    <source>
        <dbReference type="Proteomes" id="UP001161390"/>
    </source>
</evidence>
<comment type="caution">
    <text evidence="2">The sequence shown here is derived from an EMBL/GenBank/DDBJ whole genome shotgun (WGS) entry which is preliminary data.</text>
</comment>
<evidence type="ECO:0000256" key="1">
    <source>
        <dbReference type="SAM" id="SignalP"/>
    </source>
</evidence>
<feature type="signal peptide" evidence="1">
    <location>
        <begin position="1"/>
        <end position="29"/>
    </location>
</feature>
<organism evidence="2 3">
    <name type="scientific">Algimonas porphyrae</name>
    <dbReference type="NCBI Taxonomy" id="1128113"/>
    <lineage>
        <taxon>Bacteria</taxon>
        <taxon>Pseudomonadati</taxon>
        <taxon>Pseudomonadota</taxon>
        <taxon>Alphaproteobacteria</taxon>
        <taxon>Maricaulales</taxon>
        <taxon>Robiginitomaculaceae</taxon>
        <taxon>Algimonas</taxon>
    </lineage>
</organism>
<dbReference type="PROSITE" id="PS51257">
    <property type="entry name" value="PROKAR_LIPOPROTEIN"/>
    <property type="match status" value="1"/>
</dbReference>
<accession>A0ABQ5UZM6</accession>